<dbReference type="InterPro" id="IPR011547">
    <property type="entry name" value="SLC26A/SulP_dom"/>
</dbReference>
<gene>
    <name evidence="7" type="ORF">IE077_002180</name>
</gene>
<dbReference type="Proteomes" id="UP000823046">
    <property type="component" value="Unassembled WGS sequence"/>
</dbReference>
<name>A0ABQ7JBD7_9APIC</name>
<dbReference type="EMBL" id="JADAQX010000197">
    <property type="protein sequence ID" value="KAF8821304.1"/>
    <property type="molecule type" value="Genomic_DNA"/>
</dbReference>
<evidence type="ECO:0000313" key="8">
    <source>
        <dbReference type="Proteomes" id="UP000823046"/>
    </source>
</evidence>
<evidence type="ECO:0000259" key="6">
    <source>
        <dbReference type="Pfam" id="PF00916"/>
    </source>
</evidence>
<comment type="subcellular location">
    <subcellularLocation>
        <location evidence="1">Membrane</location>
        <topology evidence="1">Multi-pass membrane protein</topology>
    </subcellularLocation>
</comment>
<feature type="non-terminal residue" evidence="7">
    <location>
        <position position="1"/>
    </location>
</feature>
<evidence type="ECO:0000256" key="3">
    <source>
        <dbReference type="ARBA" id="ARBA00022989"/>
    </source>
</evidence>
<feature type="transmembrane region" description="Helical" evidence="5">
    <location>
        <begin position="54"/>
        <end position="84"/>
    </location>
</feature>
<evidence type="ECO:0000256" key="4">
    <source>
        <dbReference type="ARBA" id="ARBA00023136"/>
    </source>
</evidence>
<evidence type="ECO:0000256" key="5">
    <source>
        <dbReference type="SAM" id="Phobius"/>
    </source>
</evidence>
<dbReference type="InterPro" id="IPR001902">
    <property type="entry name" value="SLC26A/SulP_fam"/>
</dbReference>
<protein>
    <recommendedName>
        <fullName evidence="6">SLC26A/SulP transporter domain-containing protein</fullName>
    </recommendedName>
</protein>
<feature type="non-terminal residue" evidence="7">
    <location>
        <position position="167"/>
    </location>
</feature>
<proteinExistence type="predicted"/>
<accession>A0ABQ7JBD7</accession>
<dbReference type="PANTHER" id="PTHR11814">
    <property type="entry name" value="SULFATE TRANSPORTER"/>
    <property type="match status" value="1"/>
</dbReference>
<comment type="caution">
    <text evidence="7">The sequence shown here is derived from an EMBL/GenBank/DDBJ whole genome shotgun (WGS) entry which is preliminary data.</text>
</comment>
<organism evidence="7 8">
    <name type="scientific">Cardiosporidium cionae</name>
    <dbReference type="NCBI Taxonomy" id="476202"/>
    <lineage>
        <taxon>Eukaryota</taxon>
        <taxon>Sar</taxon>
        <taxon>Alveolata</taxon>
        <taxon>Apicomplexa</taxon>
        <taxon>Aconoidasida</taxon>
        <taxon>Nephromycida</taxon>
        <taxon>Cardiosporidium</taxon>
    </lineage>
</organism>
<sequence length="167" mass="18785">NYIINPTKEWKALGCANIFGSFFRCFPCATSLSRTSVISEMGAKTILHNIPYSFIICLTLWFITPLLFFIPYSILASVVFYGVYGMINFKAGYQIIRLGGLDSVLWLITFSVALLIGSMEGIITSFILSVLWLLKESSRPSTAILGQLPNTHIYRNIKRFPMAKEIP</sequence>
<evidence type="ECO:0000313" key="7">
    <source>
        <dbReference type="EMBL" id="KAF8821304.1"/>
    </source>
</evidence>
<reference evidence="7 8" key="1">
    <citation type="journal article" date="2020" name="bioRxiv">
        <title>Metabolic contributions of an alphaproteobacterial endosymbiont in the apicomplexan Cardiosporidium cionae.</title>
        <authorList>
            <person name="Hunter E.S."/>
            <person name="Paight C.J."/>
            <person name="Lane C.E."/>
        </authorList>
    </citation>
    <scope>NUCLEOTIDE SEQUENCE [LARGE SCALE GENOMIC DNA]</scope>
    <source>
        <strain evidence="7">ESH_2018</strain>
    </source>
</reference>
<keyword evidence="4 5" id="KW-0472">Membrane</keyword>
<evidence type="ECO:0000256" key="1">
    <source>
        <dbReference type="ARBA" id="ARBA00004141"/>
    </source>
</evidence>
<feature type="transmembrane region" description="Helical" evidence="5">
    <location>
        <begin position="104"/>
        <end position="134"/>
    </location>
</feature>
<keyword evidence="8" id="KW-1185">Reference proteome</keyword>
<feature type="domain" description="SLC26A/SulP transporter" evidence="6">
    <location>
        <begin position="1"/>
        <end position="109"/>
    </location>
</feature>
<keyword evidence="2 5" id="KW-0812">Transmembrane</keyword>
<dbReference type="Pfam" id="PF00916">
    <property type="entry name" value="Sulfate_transp"/>
    <property type="match status" value="1"/>
</dbReference>
<keyword evidence="3 5" id="KW-1133">Transmembrane helix</keyword>
<evidence type="ECO:0000256" key="2">
    <source>
        <dbReference type="ARBA" id="ARBA00022692"/>
    </source>
</evidence>